<comment type="cofactor">
    <cofactor evidence="1">
        <name>Ca(2+)</name>
        <dbReference type="ChEBI" id="CHEBI:29108"/>
    </cofactor>
</comment>
<gene>
    <name evidence="7" type="ORF">BA92_07525</name>
</gene>
<evidence type="ECO:0000256" key="3">
    <source>
        <dbReference type="ARBA" id="ARBA00022837"/>
    </source>
</evidence>
<dbReference type="InterPro" id="IPR050883">
    <property type="entry name" value="PNGase"/>
</dbReference>
<dbReference type="GO" id="GO:0005975">
    <property type="term" value="P:carbohydrate metabolic process"/>
    <property type="evidence" value="ECO:0007669"/>
    <property type="project" value="InterPro"/>
</dbReference>
<dbReference type="GO" id="GO:0000224">
    <property type="term" value="F:peptide-N4-(N-acetyl-beta-glucosaminyl)asparagine amidase activity"/>
    <property type="evidence" value="ECO:0007669"/>
    <property type="project" value="TreeGrafter"/>
</dbReference>
<dbReference type="GO" id="GO:0005829">
    <property type="term" value="C:cytosol"/>
    <property type="evidence" value="ECO:0007669"/>
    <property type="project" value="TreeGrafter"/>
</dbReference>
<keyword evidence="3" id="KW-0106">Calcium</keyword>
<sequence>MKTSLLLLSFLYLLISTSCTREREMPITDLVNPFIGTNGQGGCFPGAAYPFGMIQLGPNTVNTSGEQGYTYKDSVISAFSFIHPGNLTMEKHPGIKILPTVQKPHSGENAMHFIRSCYAGFSHRDEQAEPGYYSVTFKNGIKTESSVTERCGIQYYQFPTAANYGLVLDMITPHEEEGSQETSIKKVDNRSIQGYRKYIKDNQTRRIYFFIQFSQDVNVWAGNDSLRPLANGKRITLPQSYAWIDFGQITNKIIAKISISSANSDGAIANLNKEIPHWSFDKVKRDAKQQWRRTLSRIRIKTDSSETAKIFYTALYHAYLTPSVYSDAHGNYTGVDGEVHSVGKGIQYKLAPLQYTCWTQYPLLTITQREKANEIIRSLLIHYDQTGILPRGIIPQRAIGNPAISVITGSYLKGIRNFDIEKAYEAIKATLTNPSPEINALRRYHFIPGELTEHSVLKSLTHAYDNWCAAQMAKALNKEDDYLFFIQSSRNYEQLFDTATGWVEEKDKQCRFKQTDDSRKNTWFIPHEIERLINIQGGKQFFISRLDSLYASIDSTLYYEQAYGPLQHTPYLFSYAGVPTKTQYHVSQIRKLYSDTPEGLPGNDNYGQLSTWYVFSAIGFYPVNPCDGKYRLGTPLFKKVILKLGQDRRFIIKANKENDQYIYVKKILLNGDPLKRPWITHEEILRGGELEFILTDQPTTNL</sequence>
<comment type="caution">
    <text evidence="7">The sequence shown here is derived from an EMBL/GenBank/DDBJ whole genome shotgun (WGS) entry which is preliminary data.</text>
</comment>
<dbReference type="PANTHER" id="PTHR12143:SF39">
    <property type="entry name" value="SECRETED PROTEIN"/>
    <property type="match status" value="1"/>
</dbReference>
<dbReference type="Gene3D" id="1.20.1610.10">
    <property type="entry name" value="alpha-1,2-mannosidases domains"/>
    <property type="match status" value="1"/>
</dbReference>
<dbReference type="InterPro" id="IPR014718">
    <property type="entry name" value="GH-type_carb-bd"/>
</dbReference>
<dbReference type="PROSITE" id="PS51257">
    <property type="entry name" value="PROKAR_LIPOPROTEIN"/>
    <property type="match status" value="1"/>
</dbReference>
<feature type="chain" id="PRO_5043118895" evidence="4">
    <location>
        <begin position="22"/>
        <end position="702"/>
    </location>
</feature>
<keyword evidence="4" id="KW-0732">Signal</keyword>
<protein>
    <submittedName>
        <fullName evidence="7">Uncharacterized protein</fullName>
    </submittedName>
</protein>
<keyword evidence="8" id="KW-1185">Reference proteome</keyword>
<reference evidence="7 8" key="1">
    <citation type="submission" date="2014-07" db="EMBL/GenBank/DDBJ databases">
        <title>Porphyromonadaceae bacterium OUH 308042 = ATCC BAA-2681 = DSM 28342 draft genome.</title>
        <authorList>
            <person name="Sydenham T.V."/>
            <person name="Hasman H."/>
            <person name="Justensen U.S."/>
        </authorList>
    </citation>
    <scope>NUCLEOTIDE SEQUENCE [LARGE SCALE GENOMIC DNA]</scope>
    <source>
        <strain evidence="7 8">OUH 308042</strain>
    </source>
</reference>
<dbReference type="InterPro" id="IPR012939">
    <property type="entry name" value="Glyco_hydro_92"/>
</dbReference>
<dbReference type="RefSeq" id="WP_041505098.1">
    <property type="nucleotide sequence ID" value="NZ_JPIU01000038.1"/>
</dbReference>
<name>A0A0C3REF7_9PORP</name>
<dbReference type="Gene3D" id="3.30.2080.10">
    <property type="entry name" value="GH92 mannosidase domain"/>
    <property type="match status" value="1"/>
</dbReference>
<evidence type="ECO:0000256" key="2">
    <source>
        <dbReference type="ARBA" id="ARBA00011245"/>
    </source>
</evidence>
<evidence type="ECO:0000256" key="4">
    <source>
        <dbReference type="SAM" id="SignalP"/>
    </source>
</evidence>
<evidence type="ECO:0000313" key="8">
    <source>
        <dbReference type="Proteomes" id="UP000031980"/>
    </source>
</evidence>
<dbReference type="Pfam" id="PF07971">
    <property type="entry name" value="Glyco_hydro_92"/>
    <property type="match status" value="1"/>
</dbReference>
<organism evidence="7 8">
    <name type="scientific">Sanguibacteroides justesenii</name>
    <dbReference type="NCBI Taxonomy" id="1547597"/>
    <lineage>
        <taxon>Bacteria</taxon>
        <taxon>Pseudomonadati</taxon>
        <taxon>Bacteroidota</taxon>
        <taxon>Bacteroidia</taxon>
        <taxon>Bacteroidales</taxon>
        <taxon>Porphyromonadaceae</taxon>
        <taxon>Sanguibacteroides</taxon>
    </lineage>
</organism>
<dbReference type="Pfam" id="PF17678">
    <property type="entry name" value="Glyco_hydro_92N"/>
    <property type="match status" value="1"/>
</dbReference>
<feature type="domain" description="Glycosyl hydrolase family 92" evidence="5">
    <location>
        <begin position="267"/>
        <end position="695"/>
    </location>
</feature>
<dbReference type="GO" id="GO:0006516">
    <property type="term" value="P:glycoprotein catabolic process"/>
    <property type="evidence" value="ECO:0007669"/>
    <property type="project" value="TreeGrafter"/>
</dbReference>
<dbReference type="Proteomes" id="UP000031980">
    <property type="component" value="Unassembled WGS sequence"/>
</dbReference>
<accession>A0A0C3REF7</accession>
<dbReference type="Gene3D" id="1.20.1050.60">
    <property type="entry name" value="alpha-1,2-mannosidase"/>
    <property type="match status" value="1"/>
</dbReference>
<dbReference type="NCBIfam" id="TIGR01180">
    <property type="entry name" value="aman2_put"/>
    <property type="match status" value="1"/>
</dbReference>
<dbReference type="Gene3D" id="2.70.98.10">
    <property type="match status" value="1"/>
</dbReference>
<feature type="signal peptide" evidence="4">
    <location>
        <begin position="1"/>
        <end position="21"/>
    </location>
</feature>
<dbReference type="InterPro" id="IPR008928">
    <property type="entry name" value="6-hairpin_glycosidase_sf"/>
</dbReference>
<dbReference type="OrthoDB" id="9762711at2"/>
<feature type="domain" description="Glycosyl hydrolase family 92 N-terminal" evidence="6">
    <location>
        <begin position="30"/>
        <end position="260"/>
    </location>
</feature>
<dbReference type="InterPro" id="IPR005887">
    <property type="entry name" value="GH92_a_mannosidase_put"/>
</dbReference>
<comment type="subunit">
    <text evidence="2">Monomer.</text>
</comment>
<evidence type="ECO:0000313" key="7">
    <source>
        <dbReference type="EMBL" id="KIO44861.1"/>
    </source>
</evidence>
<evidence type="ECO:0000256" key="1">
    <source>
        <dbReference type="ARBA" id="ARBA00001913"/>
    </source>
</evidence>
<proteinExistence type="predicted"/>
<dbReference type="InterPro" id="IPR041371">
    <property type="entry name" value="GH92_N"/>
</dbReference>
<evidence type="ECO:0000259" key="6">
    <source>
        <dbReference type="Pfam" id="PF17678"/>
    </source>
</evidence>
<dbReference type="PANTHER" id="PTHR12143">
    <property type="entry name" value="PEPTIDE N-GLYCANASE PNGASE -RELATED"/>
    <property type="match status" value="1"/>
</dbReference>
<dbReference type="SUPFAM" id="SSF48208">
    <property type="entry name" value="Six-hairpin glycosidases"/>
    <property type="match status" value="1"/>
</dbReference>
<dbReference type="AlphaFoldDB" id="A0A0C3REF7"/>
<evidence type="ECO:0000259" key="5">
    <source>
        <dbReference type="Pfam" id="PF07971"/>
    </source>
</evidence>
<dbReference type="EMBL" id="JPIU01000038">
    <property type="protein sequence ID" value="KIO44861.1"/>
    <property type="molecule type" value="Genomic_DNA"/>
</dbReference>
<dbReference type="FunFam" id="3.30.2080.10:FF:000001">
    <property type="entry name" value="Alpha-1,2-mannosidase subfamily"/>
    <property type="match status" value="1"/>
</dbReference>
<dbReference type="GO" id="GO:0030246">
    <property type="term" value="F:carbohydrate binding"/>
    <property type="evidence" value="ECO:0007669"/>
    <property type="project" value="InterPro"/>
</dbReference>